<dbReference type="InterPro" id="IPR043146">
    <property type="entry name" value="Penicillin_amidase_N_B-knob"/>
</dbReference>
<feature type="signal peptide" evidence="5">
    <location>
        <begin position="1"/>
        <end position="25"/>
    </location>
</feature>
<dbReference type="EC" id="3.5.1.-" evidence="6"/>
<dbReference type="InterPro" id="IPR023343">
    <property type="entry name" value="Penicillin_amidase_dom1"/>
</dbReference>
<dbReference type="PANTHER" id="PTHR34218">
    <property type="entry name" value="PEPTIDASE S45 PENICILLIN AMIDASE"/>
    <property type="match status" value="1"/>
</dbReference>
<proteinExistence type="inferred from homology"/>
<dbReference type="InterPro" id="IPR029055">
    <property type="entry name" value="Ntn_hydrolases_N"/>
</dbReference>
<dbReference type="InterPro" id="IPR043147">
    <property type="entry name" value="Penicillin_amidase_A-knob"/>
</dbReference>
<evidence type="ECO:0000256" key="2">
    <source>
        <dbReference type="ARBA" id="ARBA00022729"/>
    </source>
</evidence>
<dbReference type="Proteomes" id="UP000237968">
    <property type="component" value="Unassembled WGS sequence"/>
</dbReference>
<name>A0A2S9XDX6_9BACT</name>
<evidence type="ECO:0000256" key="5">
    <source>
        <dbReference type="SAM" id="SignalP"/>
    </source>
</evidence>
<organism evidence="6 7">
    <name type="scientific">Enhygromyxa salina</name>
    <dbReference type="NCBI Taxonomy" id="215803"/>
    <lineage>
        <taxon>Bacteria</taxon>
        <taxon>Pseudomonadati</taxon>
        <taxon>Myxococcota</taxon>
        <taxon>Polyangia</taxon>
        <taxon>Nannocystales</taxon>
        <taxon>Nannocystaceae</taxon>
        <taxon>Enhygromyxa</taxon>
    </lineage>
</organism>
<dbReference type="Gene3D" id="1.10.1400.10">
    <property type="match status" value="1"/>
</dbReference>
<protein>
    <submittedName>
        <fullName evidence="6">Aculeacin-A acylase</fullName>
        <ecNumber evidence="6">3.5.1.-</ecNumber>
    </submittedName>
</protein>
<comment type="similarity">
    <text evidence="1">Belongs to the peptidase S45 family.</text>
</comment>
<dbReference type="GO" id="GO:0017000">
    <property type="term" value="P:antibiotic biosynthetic process"/>
    <property type="evidence" value="ECO:0007669"/>
    <property type="project" value="InterPro"/>
</dbReference>
<comment type="caution">
    <text evidence="6">The sequence shown here is derived from an EMBL/GenBank/DDBJ whole genome shotgun (WGS) entry which is preliminary data.</text>
</comment>
<accession>A0A2S9XDX6</accession>
<dbReference type="Gene3D" id="1.10.439.10">
    <property type="entry name" value="Penicillin Amidohydrolase, domain 1"/>
    <property type="match status" value="1"/>
</dbReference>
<gene>
    <name evidence="6" type="primary">aac</name>
    <name evidence="6" type="ORF">ENSA5_59060</name>
</gene>
<feature type="chain" id="PRO_5015455583" evidence="5">
    <location>
        <begin position="26"/>
        <end position="817"/>
    </location>
</feature>
<reference evidence="6 7" key="1">
    <citation type="submission" date="2018-03" db="EMBL/GenBank/DDBJ databases">
        <title>Draft Genome Sequences of the Obligatory Marine Myxobacteria Enhygromyxa salina SWB005.</title>
        <authorList>
            <person name="Poehlein A."/>
            <person name="Moghaddam J.A."/>
            <person name="Harms H."/>
            <person name="Alanjari M."/>
            <person name="Koenig G.M."/>
            <person name="Daniel R."/>
            <person name="Schaeberle T.F."/>
        </authorList>
    </citation>
    <scope>NUCLEOTIDE SEQUENCE [LARGE SCALE GENOMIC DNA]</scope>
    <source>
        <strain evidence="6 7">SWB005</strain>
    </source>
</reference>
<evidence type="ECO:0000313" key="6">
    <source>
        <dbReference type="EMBL" id="PRP91057.1"/>
    </source>
</evidence>
<sequence>MTPARLAPALALLFAPLACSDNAPAEDTAGTGETAGTAETGSGDALYNANIRRTSHGVAHVTADDWGSLMFGQAYAFTEDKGCLLADQLVKVRSERSRWFGPGEDNANLYSDFAYLHLHVYALAEEQFPQLSPLVKEGVMGYAAGYNQALADGKIGGSCDGQDWVPTQIDHIDLLAYYIDLGLLASGRQLISAIGSAQPPAGDAPPDPAPHYSTISAHRGKLGSNGWAFGSDVTASGGGMVMGNPHFPWEGELQLWESHLRIPDEFEVYGVGLLGVPGVLIGFNDSVAWTHTVSDGQRLTVYEITSPPGESTKYDYDGEVRDMESEPFTIDVLQDDGTLGSETRTMWRTHHGPMLALDPFYWTNALALSYRDANIDNFMLVEQFLRMNMATSLDEFQQVHMDVAGIPWVNTMAASADGRAWYMDSTPTPNLSQAAIDAWYTRSESGFTKALADQDVWLLDGSDSRDEWRDDPGARSPGLIAPANLPQLERTDFVFNANDSYWLSNPLAPLTGYSPLHGFADDARSMRTRMNAQTLLDIAGGGGFAGADGKLDLDELTEAALSNGGYTAELLRDELVDRCTGVGVWELDGLLVDIAEACDLLAAWDTKLNLDSVGAIVWREWVGDFEDVAFEDAGTLFATGFDIEAPLDTPNTLADGDRALDALAAAVLRLDEAGIPLDASLGEVQFTRKGDETIPVHGGGRAEGITNLMIYSQLRSDLEPEVPRAEELWEPTSLSADGYQINYGTSFIMCMEFNDEGPEGRALLSYSQSAEPDSGWYRDQTEMFSQKQWRPMLWHEADIVADPNLIEYDVAGGEGQG</sequence>
<evidence type="ECO:0000256" key="1">
    <source>
        <dbReference type="ARBA" id="ARBA00006586"/>
    </source>
</evidence>
<keyword evidence="2 5" id="KW-0732">Signal</keyword>
<dbReference type="Gene3D" id="3.60.20.10">
    <property type="entry name" value="Glutamine Phosphoribosylpyrophosphate, subunit 1, domain 1"/>
    <property type="match status" value="1"/>
</dbReference>
<dbReference type="InterPro" id="IPR002692">
    <property type="entry name" value="S45"/>
</dbReference>
<dbReference type="Gene3D" id="2.30.120.10">
    <property type="match status" value="1"/>
</dbReference>
<evidence type="ECO:0000256" key="3">
    <source>
        <dbReference type="ARBA" id="ARBA00022801"/>
    </source>
</evidence>
<keyword evidence="4" id="KW-0865">Zymogen</keyword>
<evidence type="ECO:0000313" key="7">
    <source>
        <dbReference type="Proteomes" id="UP000237968"/>
    </source>
</evidence>
<dbReference type="AlphaFoldDB" id="A0A2S9XDX6"/>
<dbReference type="PANTHER" id="PTHR34218:SF3">
    <property type="entry name" value="ACYL-HOMOSERINE LACTONE ACYLASE PVDQ"/>
    <property type="match status" value="1"/>
</dbReference>
<dbReference type="GO" id="GO:0016811">
    <property type="term" value="F:hydrolase activity, acting on carbon-nitrogen (but not peptide) bonds, in linear amides"/>
    <property type="evidence" value="ECO:0007669"/>
    <property type="project" value="InterPro"/>
</dbReference>
<keyword evidence="7" id="KW-1185">Reference proteome</keyword>
<evidence type="ECO:0000256" key="4">
    <source>
        <dbReference type="ARBA" id="ARBA00023145"/>
    </source>
</evidence>
<keyword evidence="3 6" id="KW-0378">Hydrolase</keyword>
<dbReference type="EMBL" id="PVNK01000260">
    <property type="protein sequence ID" value="PRP91057.1"/>
    <property type="molecule type" value="Genomic_DNA"/>
</dbReference>
<dbReference type="Pfam" id="PF01804">
    <property type="entry name" value="Penicil_amidase"/>
    <property type="match status" value="1"/>
</dbReference>
<dbReference type="SUPFAM" id="SSF56235">
    <property type="entry name" value="N-terminal nucleophile aminohydrolases (Ntn hydrolases)"/>
    <property type="match status" value="1"/>
</dbReference>